<organism evidence="3 5">
    <name type="scientific">Streptomyces alfalfae</name>
    <dbReference type="NCBI Taxonomy" id="1642299"/>
    <lineage>
        <taxon>Bacteria</taxon>
        <taxon>Bacillati</taxon>
        <taxon>Actinomycetota</taxon>
        <taxon>Actinomycetes</taxon>
        <taxon>Kitasatosporales</taxon>
        <taxon>Streptomycetaceae</taxon>
        <taxon>Streptomyces</taxon>
    </lineage>
</organism>
<evidence type="ECO:0000313" key="5">
    <source>
        <dbReference type="Proteomes" id="UP000596130"/>
    </source>
</evidence>
<dbReference type="RefSeq" id="WP_062780610.1">
    <property type="nucleotide sequence ID" value="NZ_CP015588.1"/>
</dbReference>
<evidence type="ECO:0000313" key="4">
    <source>
        <dbReference type="Proteomes" id="UP000187191"/>
    </source>
</evidence>
<reference evidence="3 5" key="2">
    <citation type="submission" date="2020-12" db="EMBL/GenBank/DDBJ databases">
        <title>Identification and biosynthesis of polyene macrolides produced by Streptomyces alfalfae Men-myco-93-63.</title>
        <authorList>
            <person name="Liu D."/>
            <person name="Li Y."/>
            <person name="Liu L."/>
            <person name="Han X."/>
            <person name="Shen F."/>
        </authorList>
    </citation>
    <scope>NUCLEOTIDE SEQUENCE [LARGE SCALE GENOMIC DNA]</scope>
    <source>
        <strain evidence="3 5">Men-myco-93-63</strain>
    </source>
</reference>
<evidence type="ECO:0000313" key="3">
    <source>
        <dbReference type="EMBL" id="QQC92157.1"/>
    </source>
</evidence>
<dbReference type="KEGG" id="ssia:A7J05_07650"/>
<dbReference type="EMBL" id="CP065959">
    <property type="protein sequence ID" value="QQC92157.1"/>
    <property type="molecule type" value="Genomic_DNA"/>
</dbReference>
<gene>
    <name evidence="2" type="ORF">A7J05_07650</name>
    <name evidence="3" type="ORF">I8755_29965</name>
</gene>
<proteinExistence type="predicted"/>
<accession>A0A1P8TD95</accession>
<sequence length="68" mass="7387">MKRLLELLGVVLLLQGVAGLAHELTGRLDGWGVVARLRFLDGHEIYASVTLTVLACALFALAESRGRR</sequence>
<name>A0A1P8TD95_9ACTN</name>
<keyword evidence="4" id="KW-1185">Reference proteome</keyword>
<protein>
    <submittedName>
        <fullName evidence="3">Uncharacterized protein</fullName>
    </submittedName>
</protein>
<dbReference type="EMBL" id="CP015588">
    <property type="protein sequence ID" value="APY85599.1"/>
    <property type="molecule type" value="Genomic_DNA"/>
</dbReference>
<evidence type="ECO:0000313" key="2">
    <source>
        <dbReference type="EMBL" id="APY85599.1"/>
    </source>
</evidence>
<keyword evidence="1" id="KW-1133">Transmembrane helix</keyword>
<dbReference type="OrthoDB" id="4319383at2"/>
<evidence type="ECO:0000256" key="1">
    <source>
        <dbReference type="SAM" id="Phobius"/>
    </source>
</evidence>
<dbReference type="Proteomes" id="UP000596130">
    <property type="component" value="Chromosome"/>
</dbReference>
<reference evidence="2 4" key="1">
    <citation type="submission" date="2016-05" db="EMBL/GenBank/DDBJ databases">
        <authorList>
            <person name="Gu J."/>
        </authorList>
    </citation>
    <scope>NUCLEOTIDE SEQUENCE [LARGE SCALE GENOMIC DNA]</scope>
    <source>
        <strain evidence="2 4">ACCC40021</strain>
    </source>
</reference>
<dbReference type="Proteomes" id="UP000187191">
    <property type="component" value="Chromosome"/>
</dbReference>
<keyword evidence="1" id="KW-0472">Membrane</keyword>
<keyword evidence="1" id="KW-0812">Transmembrane</keyword>
<feature type="transmembrane region" description="Helical" evidence="1">
    <location>
        <begin position="45"/>
        <end position="62"/>
    </location>
</feature>
<dbReference type="AlphaFoldDB" id="A0A1P8TD95"/>